<protein>
    <submittedName>
        <fullName evidence="2">YbbR-like domain-containing protein</fullName>
    </submittedName>
</protein>
<reference evidence="2 3" key="1">
    <citation type="submission" date="2018-07" db="EMBL/GenBank/DDBJ databases">
        <title>Lottiidibacillus patelloidae gen. nov., sp. nov., isolated from the intestinal tract of a marine limpet and the reclassification of B. taeanensis BH030017T, B. algicola KMM 3737T and B. hwajinpoensis SW-72T as genus Lottiidibacillus.</title>
        <authorList>
            <person name="Liu R."/>
            <person name="Huang Z."/>
        </authorList>
    </citation>
    <scope>NUCLEOTIDE SEQUENCE [LARGE SCALE GENOMIC DNA]</scope>
    <source>
        <strain evidence="2 3">BH030017</strain>
    </source>
</reference>
<comment type="caution">
    <text evidence="2">The sequence shown here is derived from an EMBL/GenBank/DDBJ whole genome shotgun (WGS) entry which is preliminary data.</text>
</comment>
<keyword evidence="3" id="KW-1185">Reference proteome</keyword>
<dbReference type="PANTHER" id="PTHR37804">
    <property type="entry name" value="CDAA REGULATORY PROTEIN CDAR"/>
    <property type="match status" value="1"/>
</dbReference>
<dbReference type="OrthoDB" id="2960905at2"/>
<keyword evidence="1" id="KW-0472">Membrane</keyword>
<keyword evidence="1" id="KW-0812">Transmembrane</keyword>
<evidence type="ECO:0000313" key="3">
    <source>
        <dbReference type="Proteomes" id="UP000253314"/>
    </source>
</evidence>
<gene>
    <name evidence="2" type="ORF">DS031_19855</name>
</gene>
<organism evidence="2 3">
    <name type="scientific">Bacillus taeanensis</name>
    <dbReference type="NCBI Taxonomy" id="273032"/>
    <lineage>
        <taxon>Bacteria</taxon>
        <taxon>Bacillati</taxon>
        <taxon>Bacillota</taxon>
        <taxon>Bacilli</taxon>
        <taxon>Bacillales</taxon>
        <taxon>Bacillaceae</taxon>
        <taxon>Bacillus</taxon>
    </lineage>
</organism>
<sequence length="417" mass="46292">MDKFLKSNWFLKIISFLLALMLYTIVGMSENPSAAPNPTSPLPKVTEGTEIIKDVELVPYYDQERYIISGLPATVDVELEGSNNQIIMEKLKKNFEVYVDLQNLTPGKHTVRLKHKDFSDELEVRIDPSSVNVTIDEKKTKDFPIDIDLINETSLPEGYTAEEPIATPTTVTVTGTDEQLNQIGFIKGFIDVKSVKETITKTVPINVFDINGNEIQGLQINPSVIDVKVPIKGPNKTVPLKVSTKGSLKEGFSIQSLEIEPREVTVFGSKETLEEIEYIDGITIDLSSITSDTTLELEIPLPKDVKTVDPKKVKATIQIGKQETRTFENIPIKVTGLPDGFEFSFSEPESGFINLELTGAASILEKLEQTELEAYVDVSELSEGEHDVPVELNSPQYITWTDNNFKAKLVLTNGRAG</sequence>
<dbReference type="EMBL" id="QOCW01000029">
    <property type="protein sequence ID" value="RBW67803.1"/>
    <property type="molecule type" value="Genomic_DNA"/>
</dbReference>
<dbReference type="PANTHER" id="PTHR37804:SF1">
    <property type="entry name" value="CDAA REGULATORY PROTEIN CDAR"/>
    <property type="match status" value="1"/>
</dbReference>
<proteinExistence type="predicted"/>
<dbReference type="InterPro" id="IPR053154">
    <property type="entry name" value="c-di-AMP_regulator"/>
</dbReference>
<keyword evidence="1" id="KW-1133">Transmembrane helix</keyword>
<dbReference type="Gene3D" id="2.170.120.40">
    <property type="entry name" value="YbbR-like domain"/>
    <property type="match status" value="2"/>
</dbReference>
<dbReference type="AlphaFoldDB" id="A0A366XUI4"/>
<name>A0A366XUI4_9BACI</name>
<dbReference type="RefSeq" id="WP_113807923.1">
    <property type="nucleotide sequence ID" value="NZ_QOCW01000029.1"/>
</dbReference>
<evidence type="ECO:0000313" key="2">
    <source>
        <dbReference type="EMBL" id="RBW67803.1"/>
    </source>
</evidence>
<dbReference type="Pfam" id="PF07949">
    <property type="entry name" value="YbbR"/>
    <property type="match status" value="3"/>
</dbReference>
<feature type="transmembrane region" description="Helical" evidence="1">
    <location>
        <begin position="9"/>
        <end position="28"/>
    </location>
</feature>
<evidence type="ECO:0000256" key="1">
    <source>
        <dbReference type="SAM" id="Phobius"/>
    </source>
</evidence>
<dbReference type="Gene3D" id="2.170.120.30">
    <property type="match status" value="2"/>
</dbReference>
<dbReference type="Proteomes" id="UP000253314">
    <property type="component" value="Unassembled WGS sequence"/>
</dbReference>
<accession>A0A366XUI4</accession>
<dbReference type="InterPro" id="IPR012505">
    <property type="entry name" value="YbbR"/>
</dbReference>